<dbReference type="SUPFAM" id="SSF54197">
    <property type="entry name" value="HIT-like"/>
    <property type="match status" value="1"/>
</dbReference>
<keyword evidence="3" id="KW-0378">Hydrolase</keyword>
<dbReference type="InterPro" id="IPR036265">
    <property type="entry name" value="HIT-like_sf"/>
</dbReference>
<name>A0ABN4DDZ5_9CORY</name>
<proteinExistence type="predicted"/>
<gene>
    <name evidence="3" type="ORF">CATYP_08875</name>
</gene>
<dbReference type="Gene3D" id="3.30.428.10">
    <property type="entry name" value="HIT-like"/>
    <property type="match status" value="1"/>
</dbReference>
<protein>
    <submittedName>
        <fullName evidence="3">HIT family hydrolase</fullName>
    </submittedName>
</protein>
<dbReference type="InterPro" id="IPR001310">
    <property type="entry name" value="Histidine_triad_HIT"/>
</dbReference>
<dbReference type="EMBL" id="CP008944">
    <property type="protein sequence ID" value="AIG64658.1"/>
    <property type="molecule type" value="Genomic_DNA"/>
</dbReference>
<evidence type="ECO:0000256" key="1">
    <source>
        <dbReference type="PROSITE-ProRule" id="PRU00464"/>
    </source>
</evidence>
<dbReference type="PANTHER" id="PTHR46648">
    <property type="entry name" value="HIT FAMILY PROTEIN 1"/>
    <property type="match status" value="1"/>
</dbReference>
<dbReference type="InterPro" id="IPR011146">
    <property type="entry name" value="HIT-like"/>
</dbReference>
<feature type="domain" description="HIT" evidence="2">
    <location>
        <begin position="4"/>
        <end position="107"/>
    </location>
</feature>
<dbReference type="Pfam" id="PF01230">
    <property type="entry name" value="HIT"/>
    <property type="match status" value="1"/>
</dbReference>
<feature type="short sequence motif" description="Histidine triad motif" evidence="1">
    <location>
        <begin position="91"/>
        <end position="95"/>
    </location>
</feature>
<dbReference type="PRINTS" id="PR00332">
    <property type="entry name" value="HISTRIAD"/>
</dbReference>
<dbReference type="GO" id="GO:0016787">
    <property type="term" value="F:hydrolase activity"/>
    <property type="evidence" value="ECO:0007669"/>
    <property type="project" value="UniProtKB-KW"/>
</dbReference>
<dbReference type="RefSeq" id="WP_038606645.1">
    <property type="nucleotide sequence ID" value="NZ_CP008944.1"/>
</dbReference>
<evidence type="ECO:0000259" key="2">
    <source>
        <dbReference type="PROSITE" id="PS51084"/>
    </source>
</evidence>
<evidence type="ECO:0000313" key="3">
    <source>
        <dbReference type="EMBL" id="AIG64658.1"/>
    </source>
</evidence>
<organism evidence="3 4">
    <name type="scientific">Corynebacterium atypicum</name>
    <dbReference type="NCBI Taxonomy" id="191610"/>
    <lineage>
        <taxon>Bacteria</taxon>
        <taxon>Bacillati</taxon>
        <taxon>Actinomycetota</taxon>
        <taxon>Actinomycetes</taxon>
        <taxon>Mycobacteriales</taxon>
        <taxon>Corynebacteriaceae</taxon>
        <taxon>Corynebacterium</taxon>
    </lineage>
</organism>
<reference evidence="3 4" key="1">
    <citation type="submission" date="2014-07" db="EMBL/GenBank/DDBJ databases">
        <title>Complete genome sequence of Corynebacterium atypicum DSM 44849: identifiction of the mycolic acid biosynthesis genes.</title>
        <authorList>
            <person name="Tippelt A."/>
            <person name="Mollmann S."/>
            <person name="Albersmeier A."/>
            <person name="Jaenicke S."/>
            <person name="Ruckert C."/>
            <person name="Tauch A."/>
        </authorList>
    </citation>
    <scope>NUCLEOTIDE SEQUENCE [LARGE SCALE GENOMIC DNA]</scope>
    <source>
        <strain evidence="3 4">R2070</strain>
    </source>
</reference>
<dbReference type="PROSITE" id="PS51084">
    <property type="entry name" value="HIT_2"/>
    <property type="match status" value="1"/>
</dbReference>
<dbReference type="Proteomes" id="UP000028504">
    <property type="component" value="Chromosome"/>
</dbReference>
<sequence>MSSVFSRIIAGELPGRFVYRDEEVAAFLSIEPVAYGHVLVVPVAEVDKWTDLPPKLWAQLNDVAQTIGRAVIECFNAERAGYLIAGFEVPHAHIHVFPANDMSGYDLSAAMPADSTDPEKMDEAARLLRQALDTDESGRLNQA</sequence>
<dbReference type="PANTHER" id="PTHR46648:SF1">
    <property type="entry name" value="ADENOSINE 5'-MONOPHOSPHORAMIDASE HNT1"/>
    <property type="match status" value="1"/>
</dbReference>
<accession>A0ABN4DDZ5</accession>
<evidence type="ECO:0000313" key="4">
    <source>
        <dbReference type="Proteomes" id="UP000028504"/>
    </source>
</evidence>
<keyword evidence="4" id="KW-1185">Reference proteome</keyword>